<sequence length="124" mass="13875">MPLPATEAKHDERAYGGALLAGEGSAMAAYLQSGKRIPRRGEIGLTSNEIENYEGVGFVMSGNRHRRMNAVRIRKENQVISAEEKRALLLFNQEANQKKESEIIANFKEMVTAKMRAKEDPRAE</sequence>
<dbReference type="EMBL" id="JADGJQ010000070">
    <property type="protein sequence ID" value="KAJ3173447.1"/>
    <property type="molecule type" value="Genomic_DNA"/>
</dbReference>
<organism evidence="3 4">
    <name type="scientific">Geranomyces variabilis</name>
    <dbReference type="NCBI Taxonomy" id="109894"/>
    <lineage>
        <taxon>Eukaryota</taxon>
        <taxon>Fungi</taxon>
        <taxon>Fungi incertae sedis</taxon>
        <taxon>Chytridiomycota</taxon>
        <taxon>Chytridiomycota incertae sedis</taxon>
        <taxon>Chytridiomycetes</taxon>
        <taxon>Spizellomycetales</taxon>
        <taxon>Powellomycetaceae</taxon>
        <taxon>Geranomyces</taxon>
    </lineage>
</organism>
<dbReference type="InterPro" id="IPR040466">
    <property type="entry name" value="NKAP"/>
</dbReference>
<dbReference type="Proteomes" id="UP001212152">
    <property type="component" value="Unassembled WGS sequence"/>
</dbReference>
<dbReference type="GO" id="GO:0003682">
    <property type="term" value="F:chromatin binding"/>
    <property type="evidence" value="ECO:0007669"/>
    <property type="project" value="InterPro"/>
</dbReference>
<dbReference type="PANTHER" id="PTHR13087">
    <property type="entry name" value="NF-KAPPA B ACTIVATING PROTEIN"/>
    <property type="match status" value="1"/>
</dbReference>
<feature type="domain" description="NF-kappa-B-activating protein C-terminal" evidence="2">
    <location>
        <begin position="13"/>
        <end position="112"/>
    </location>
</feature>
<dbReference type="GO" id="GO:0010468">
    <property type="term" value="P:regulation of gene expression"/>
    <property type="evidence" value="ECO:0007669"/>
    <property type="project" value="TreeGrafter"/>
</dbReference>
<dbReference type="AlphaFoldDB" id="A0AAD5TGB4"/>
<dbReference type="Pfam" id="PF06047">
    <property type="entry name" value="Nkap_C"/>
    <property type="match status" value="1"/>
</dbReference>
<keyword evidence="4" id="KW-1185">Reference proteome</keyword>
<evidence type="ECO:0000313" key="3">
    <source>
        <dbReference type="EMBL" id="KAJ3173447.1"/>
    </source>
</evidence>
<gene>
    <name evidence="3" type="ORF">HDU87_007608</name>
</gene>
<comment type="similarity">
    <text evidence="1">Belongs to the NKAP family.</text>
</comment>
<evidence type="ECO:0000259" key="2">
    <source>
        <dbReference type="Pfam" id="PF06047"/>
    </source>
</evidence>
<evidence type="ECO:0000313" key="4">
    <source>
        <dbReference type="Proteomes" id="UP001212152"/>
    </source>
</evidence>
<name>A0AAD5TGB4_9FUNG</name>
<reference evidence="3" key="1">
    <citation type="submission" date="2020-05" db="EMBL/GenBank/DDBJ databases">
        <title>Phylogenomic resolution of chytrid fungi.</title>
        <authorList>
            <person name="Stajich J.E."/>
            <person name="Amses K."/>
            <person name="Simmons R."/>
            <person name="Seto K."/>
            <person name="Myers J."/>
            <person name="Bonds A."/>
            <person name="Quandt C.A."/>
            <person name="Barry K."/>
            <person name="Liu P."/>
            <person name="Grigoriev I."/>
            <person name="Longcore J.E."/>
            <person name="James T.Y."/>
        </authorList>
    </citation>
    <scope>NUCLEOTIDE SEQUENCE</scope>
    <source>
        <strain evidence="3">JEL0379</strain>
    </source>
</reference>
<dbReference type="GO" id="GO:0005634">
    <property type="term" value="C:nucleus"/>
    <property type="evidence" value="ECO:0007669"/>
    <property type="project" value="TreeGrafter"/>
</dbReference>
<dbReference type="PANTHER" id="PTHR13087:SF0">
    <property type="entry name" value="NFKB ACTIVATING PROTEIN LIKE"/>
    <property type="match status" value="1"/>
</dbReference>
<protein>
    <recommendedName>
        <fullName evidence="2">NF-kappa-B-activating protein C-terminal domain-containing protein</fullName>
    </recommendedName>
</protein>
<dbReference type="InterPro" id="IPR009269">
    <property type="entry name" value="NKAP_C"/>
</dbReference>
<accession>A0AAD5TGB4</accession>
<evidence type="ECO:0000256" key="1">
    <source>
        <dbReference type="ARBA" id="ARBA00009313"/>
    </source>
</evidence>
<comment type="caution">
    <text evidence="3">The sequence shown here is derived from an EMBL/GenBank/DDBJ whole genome shotgun (WGS) entry which is preliminary data.</text>
</comment>
<proteinExistence type="inferred from homology"/>